<sequence length="478" mass="55505">MEKILNFAETNLLESLLLVFVLAILVSLLVYLVVLTKVKRKQYQLGRDSLAETLQVKEQQINSHHRKNCELKVFKEKMQQQILRLSNTEATLLERLEQYKKLASNSEYLQHELNKQQKHNIELKSNLAAQLQKTREQQEFVKNAETTLKDQFHRLSEKVLSEKSEKFTEQNQKNIDQLLKPMKQQFSDFQKSVQDLNIKGSTQHKIMQTEIEQLRKSNLNISQQALDLTNALKAESKTQGNWGEMILHRVLETSGLQQGREYEIEQSFTNKDSQRYRPDVIIHLPKNKKMIIDAKVSLLDYEKYINSPNAEKALHLKNHINSMRTHIKQLSDKKYHKIEDIQTLDFVLMFVPVEAAYLEALNADSSLFEEAYKKNILLLSTSNLLATLKTIAVLWQNEDQNNNAIEIARQAGALYDKFVGFTEDLANIKTRLDQADQAWHQAENKLKTGRGNLITKTQTLKKLGARTSKILKEDHQER</sequence>
<feature type="transmembrane region" description="Helical" evidence="3">
    <location>
        <begin position="12"/>
        <end position="34"/>
    </location>
</feature>
<keyword evidence="1" id="KW-0175">Coiled coil</keyword>
<evidence type="ECO:0000313" key="4">
    <source>
        <dbReference type="EMBL" id="VAW39173.1"/>
    </source>
</evidence>
<dbReference type="PANTHER" id="PTHR30563">
    <property type="entry name" value="DNA RECOMBINATION PROTEIN RMUC"/>
    <property type="match status" value="1"/>
</dbReference>
<gene>
    <name evidence="4" type="ORF">MNBD_GAMMA01-1751</name>
</gene>
<dbReference type="PANTHER" id="PTHR30563:SF0">
    <property type="entry name" value="DNA RECOMBINATION PROTEIN RMUC"/>
    <property type="match status" value="1"/>
</dbReference>
<dbReference type="GO" id="GO:0006310">
    <property type="term" value="P:DNA recombination"/>
    <property type="evidence" value="ECO:0007669"/>
    <property type="project" value="UniProtKB-KW"/>
</dbReference>
<keyword evidence="3" id="KW-1133">Transmembrane helix</keyword>
<proteinExistence type="predicted"/>
<dbReference type="AlphaFoldDB" id="A0A3B0VFU5"/>
<keyword evidence="3" id="KW-0812">Transmembrane</keyword>
<keyword evidence="2" id="KW-0233">DNA recombination</keyword>
<dbReference type="EMBL" id="UOEW01000220">
    <property type="protein sequence ID" value="VAW39173.1"/>
    <property type="molecule type" value="Genomic_DNA"/>
</dbReference>
<organism evidence="4">
    <name type="scientific">hydrothermal vent metagenome</name>
    <dbReference type="NCBI Taxonomy" id="652676"/>
    <lineage>
        <taxon>unclassified sequences</taxon>
        <taxon>metagenomes</taxon>
        <taxon>ecological metagenomes</taxon>
    </lineage>
</organism>
<evidence type="ECO:0000256" key="1">
    <source>
        <dbReference type="ARBA" id="ARBA00023054"/>
    </source>
</evidence>
<protein>
    <submittedName>
        <fullName evidence="4">DNA recombination protein RmuC</fullName>
    </submittedName>
</protein>
<name>A0A3B0VFU5_9ZZZZ</name>
<dbReference type="InterPro" id="IPR003798">
    <property type="entry name" value="DNA_recombination_RmuC"/>
</dbReference>
<reference evidence="4" key="1">
    <citation type="submission" date="2018-06" db="EMBL/GenBank/DDBJ databases">
        <authorList>
            <person name="Zhirakovskaya E."/>
        </authorList>
    </citation>
    <scope>NUCLEOTIDE SEQUENCE</scope>
</reference>
<evidence type="ECO:0000256" key="2">
    <source>
        <dbReference type="ARBA" id="ARBA00023172"/>
    </source>
</evidence>
<evidence type="ECO:0000256" key="3">
    <source>
        <dbReference type="SAM" id="Phobius"/>
    </source>
</evidence>
<dbReference type="Pfam" id="PF02646">
    <property type="entry name" value="RmuC"/>
    <property type="match status" value="1"/>
</dbReference>
<accession>A0A3B0VFU5</accession>
<keyword evidence="3" id="KW-0472">Membrane</keyword>